<evidence type="ECO:0000256" key="6">
    <source>
        <dbReference type="SAM" id="Phobius"/>
    </source>
</evidence>
<evidence type="ECO:0000313" key="8">
    <source>
        <dbReference type="Proteomes" id="UP000502196"/>
    </source>
</evidence>
<name>A0A6F9E664_9BACL</name>
<evidence type="ECO:0000256" key="2">
    <source>
        <dbReference type="ARBA" id="ARBA00022475"/>
    </source>
</evidence>
<keyword evidence="3 6" id="KW-0812">Transmembrane</keyword>
<dbReference type="Pfam" id="PF03788">
    <property type="entry name" value="LrgA"/>
    <property type="match status" value="1"/>
</dbReference>
<evidence type="ECO:0000256" key="5">
    <source>
        <dbReference type="ARBA" id="ARBA00023136"/>
    </source>
</evidence>
<evidence type="ECO:0000256" key="1">
    <source>
        <dbReference type="ARBA" id="ARBA00004651"/>
    </source>
</evidence>
<dbReference type="AlphaFoldDB" id="A0A6F9E664"/>
<dbReference type="InterPro" id="IPR005538">
    <property type="entry name" value="LrgA/CidA"/>
</dbReference>
<gene>
    <name evidence="7" type="ORF">COOX1_1376</name>
</gene>
<evidence type="ECO:0000313" key="7">
    <source>
        <dbReference type="EMBL" id="CAB3392369.1"/>
    </source>
</evidence>
<keyword evidence="2" id="KW-1003">Cell membrane</keyword>
<feature type="transmembrane region" description="Helical" evidence="6">
    <location>
        <begin position="118"/>
        <end position="137"/>
    </location>
</feature>
<organism evidence="7 8">
    <name type="scientific">Kyrpidia spormannii</name>
    <dbReference type="NCBI Taxonomy" id="2055160"/>
    <lineage>
        <taxon>Bacteria</taxon>
        <taxon>Bacillati</taxon>
        <taxon>Bacillota</taxon>
        <taxon>Bacilli</taxon>
        <taxon>Bacillales</taxon>
        <taxon>Alicyclobacillaceae</taxon>
        <taxon>Kyrpidia</taxon>
    </lineage>
</organism>
<dbReference type="GO" id="GO:0005886">
    <property type="term" value="C:plasma membrane"/>
    <property type="evidence" value="ECO:0007669"/>
    <property type="project" value="UniProtKB-SubCell"/>
</dbReference>
<evidence type="ECO:0000256" key="3">
    <source>
        <dbReference type="ARBA" id="ARBA00022692"/>
    </source>
</evidence>
<proteinExistence type="predicted"/>
<keyword evidence="5 6" id="KW-0472">Membrane</keyword>
<dbReference type="PANTHER" id="PTHR33931:SF2">
    <property type="entry name" value="HOLIN-LIKE PROTEIN CIDA"/>
    <property type="match status" value="1"/>
</dbReference>
<comment type="subcellular location">
    <subcellularLocation>
        <location evidence="1">Cell membrane</location>
        <topology evidence="1">Multi-pass membrane protein</topology>
    </subcellularLocation>
</comment>
<feature type="transmembrane region" description="Helical" evidence="6">
    <location>
        <begin position="143"/>
        <end position="163"/>
    </location>
</feature>
<dbReference type="AntiFam" id="ANF00169">
    <property type="entry name" value="Shadow ORF (opposite dgdR)"/>
</dbReference>
<dbReference type="AntiFam" id="ANF00185">
    <property type="entry name" value="Shadow ORF (opposite ybhD)"/>
</dbReference>
<feature type="transmembrane region" description="Helical" evidence="6">
    <location>
        <begin position="198"/>
        <end position="219"/>
    </location>
</feature>
<dbReference type="Proteomes" id="UP000502196">
    <property type="component" value="Chromosome"/>
</dbReference>
<reference evidence="7 8" key="1">
    <citation type="submission" date="2020-04" db="EMBL/GenBank/DDBJ databases">
        <authorList>
            <person name="Hogendoorn C."/>
        </authorList>
    </citation>
    <scope>NUCLEOTIDE SEQUENCE [LARGE SCALE GENOMIC DNA]</scope>
    <source>
        <strain evidence="7">COOX1</strain>
    </source>
</reference>
<accession>A0A6F9E664</accession>
<protein>
    <submittedName>
        <fullName evidence="7">Uncharacterized protein</fullName>
    </submittedName>
</protein>
<keyword evidence="4 6" id="KW-1133">Transmembrane helix</keyword>
<dbReference type="EMBL" id="LR792683">
    <property type="protein sequence ID" value="CAB3392369.1"/>
    <property type="molecule type" value="Genomic_DNA"/>
</dbReference>
<evidence type="ECO:0000256" key="4">
    <source>
        <dbReference type="ARBA" id="ARBA00022989"/>
    </source>
</evidence>
<sequence>MAGRGQPDPPAGAAEQANADLVFEALDLLAQRRLGHVKPFGSPAKMKLFRHGDEVLQLPNFHGSTYLCQDIFHRFGLRIDHSKMIYLTQYPGLFKVRISTLKGAKEVARMWARRIGQVGLLVAISALGSALASWLHWSAIPGSLLGLGLLYAALQLGWLPLSWVEEGANWLLRHLLLFFVPSAVGILQYTGLLRFEGWGIATTIVASTALVMAVTGITIDGAHRIKQLVRAWRIARRRVGKACR</sequence>
<dbReference type="PANTHER" id="PTHR33931">
    <property type="entry name" value="HOLIN-LIKE PROTEIN CIDA-RELATED"/>
    <property type="match status" value="1"/>
</dbReference>
<feature type="transmembrane region" description="Helical" evidence="6">
    <location>
        <begin position="175"/>
        <end position="192"/>
    </location>
</feature>